<keyword evidence="5" id="KW-0732">Signal</keyword>
<gene>
    <name evidence="14" type="ORF">C4D60_Mb05t02580</name>
</gene>
<keyword evidence="4" id="KW-0479">Metal-binding</keyword>
<evidence type="ECO:0000256" key="6">
    <source>
        <dbReference type="ARBA" id="ARBA00022982"/>
    </source>
</evidence>
<accession>A0A4S8JT75</accession>
<keyword evidence="2" id="KW-0813">Transport</keyword>
<keyword evidence="8" id="KW-0186">Copper</keyword>
<evidence type="ECO:0000259" key="13">
    <source>
        <dbReference type="PROSITE" id="PS51485"/>
    </source>
</evidence>
<organism evidence="14 15">
    <name type="scientific">Musa balbisiana</name>
    <name type="common">Banana</name>
    <dbReference type="NCBI Taxonomy" id="52838"/>
    <lineage>
        <taxon>Eukaryota</taxon>
        <taxon>Viridiplantae</taxon>
        <taxon>Streptophyta</taxon>
        <taxon>Embryophyta</taxon>
        <taxon>Tracheophyta</taxon>
        <taxon>Spermatophyta</taxon>
        <taxon>Magnoliopsida</taxon>
        <taxon>Liliopsida</taxon>
        <taxon>Zingiberales</taxon>
        <taxon>Musaceae</taxon>
        <taxon>Musa</taxon>
    </lineage>
</organism>
<evidence type="ECO:0000256" key="7">
    <source>
        <dbReference type="ARBA" id="ARBA00022989"/>
    </source>
</evidence>
<dbReference type="EMBL" id="PYDT01000003">
    <property type="protein sequence ID" value="THU65336.1"/>
    <property type="molecule type" value="Genomic_DNA"/>
</dbReference>
<keyword evidence="9 12" id="KW-0472">Membrane</keyword>
<evidence type="ECO:0000256" key="1">
    <source>
        <dbReference type="ARBA" id="ARBA00004479"/>
    </source>
</evidence>
<feature type="transmembrane region" description="Helical" evidence="12">
    <location>
        <begin position="48"/>
        <end position="68"/>
    </location>
</feature>
<keyword evidence="15" id="KW-1185">Reference proteome</keyword>
<evidence type="ECO:0000256" key="3">
    <source>
        <dbReference type="ARBA" id="ARBA00022692"/>
    </source>
</evidence>
<dbReference type="InterPro" id="IPR039391">
    <property type="entry name" value="Phytocyanin-like"/>
</dbReference>
<evidence type="ECO:0000256" key="8">
    <source>
        <dbReference type="ARBA" id="ARBA00023008"/>
    </source>
</evidence>
<feature type="transmembrane region" description="Helical" evidence="12">
    <location>
        <begin position="190"/>
        <end position="208"/>
    </location>
</feature>
<evidence type="ECO:0000256" key="2">
    <source>
        <dbReference type="ARBA" id="ARBA00022448"/>
    </source>
</evidence>
<dbReference type="CDD" id="cd04216">
    <property type="entry name" value="Phytocyanin"/>
    <property type="match status" value="1"/>
</dbReference>
<keyword evidence="3 12" id="KW-0812">Transmembrane</keyword>
<sequence length="209" mass="22206">MGVDNVQADALYIPASACLSSSPKHQTTSSFEKLTAIEPYSPMASRRMLLAVLVIVAAAAMPQSSMAADHTVGDDSGWRPDFNYIAWTDGKMFMVGDNLVFNYKQGAHNVMQVGGADYKACNTSAATINTFTSGTDVVPLNASGKRWYICGFGDHCSRGQKLVVNVMPASMSPASPPSSSSVSWNVLASYAYQIMVAAVAVTTAMIVTR</sequence>
<name>A0A4S8JT75_MUSBA</name>
<keyword evidence="11" id="KW-0325">Glycoprotein</keyword>
<dbReference type="GO" id="GO:0005886">
    <property type="term" value="C:plasma membrane"/>
    <property type="evidence" value="ECO:0007669"/>
    <property type="project" value="TreeGrafter"/>
</dbReference>
<evidence type="ECO:0000256" key="11">
    <source>
        <dbReference type="ARBA" id="ARBA00023180"/>
    </source>
</evidence>
<evidence type="ECO:0000256" key="9">
    <source>
        <dbReference type="ARBA" id="ARBA00023136"/>
    </source>
</evidence>
<dbReference type="InterPro" id="IPR008972">
    <property type="entry name" value="Cupredoxin"/>
</dbReference>
<dbReference type="PANTHER" id="PTHR33021">
    <property type="entry name" value="BLUE COPPER PROTEIN"/>
    <property type="match status" value="1"/>
</dbReference>
<dbReference type="PROSITE" id="PS51485">
    <property type="entry name" value="PHYTOCYANIN"/>
    <property type="match status" value="1"/>
</dbReference>
<dbReference type="Pfam" id="PF02298">
    <property type="entry name" value="Cu_bind_like"/>
    <property type="match status" value="1"/>
</dbReference>
<evidence type="ECO:0000256" key="4">
    <source>
        <dbReference type="ARBA" id="ARBA00022723"/>
    </source>
</evidence>
<evidence type="ECO:0000313" key="15">
    <source>
        <dbReference type="Proteomes" id="UP000317650"/>
    </source>
</evidence>
<dbReference type="STRING" id="52838.A0A4S8JT75"/>
<evidence type="ECO:0000256" key="10">
    <source>
        <dbReference type="ARBA" id="ARBA00023157"/>
    </source>
</evidence>
<dbReference type="SUPFAM" id="SSF49503">
    <property type="entry name" value="Cupredoxins"/>
    <property type="match status" value="1"/>
</dbReference>
<keyword evidence="10" id="KW-1015">Disulfide bond</keyword>
<dbReference type="GO" id="GO:0046872">
    <property type="term" value="F:metal ion binding"/>
    <property type="evidence" value="ECO:0007669"/>
    <property type="project" value="UniProtKB-KW"/>
</dbReference>
<dbReference type="Proteomes" id="UP000317650">
    <property type="component" value="Chromosome 5"/>
</dbReference>
<dbReference type="PANTHER" id="PTHR33021:SF408">
    <property type="entry name" value="PHYTOCYANIN DOMAIN-CONTAINING PROTEIN"/>
    <property type="match status" value="1"/>
</dbReference>
<dbReference type="GO" id="GO:0009610">
    <property type="term" value="P:response to symbiotic fungus"/>
    <property type="evidence" value="ECO:0007669"/>
    <property type="project" value="UniProtKB-ARBA"/>
</dbReference>
<dbReference type="FunFam" id="2.60.40.420:FF:000067">
    <property type="entry name" value="Cupredoxin superfamily protein"/>
    <property type="match status" value="1"/>
</dbReference>
<comment type="caution">
    <text evidence="14">The sequence shown here is derived from an EMBL/GenBank/DDBJ whole genome shotgun (WGS) entry which is preliminary data.</text>
</comment>
<keyword evidence="6" id="KW-0249">Electron transport</keyword>
<evidence type="ECO:0000313" key="14">
    <source>
        <dbReference type="EMBL" id="THU65336.1"/>
    </source>
</evidence>
<protein>
    <recommendedName>
        <fullName evidence="13">Phytocyanin domain-containing protein</fullName>
    </recommendedName>
</protein>
<dbReference type="InterPro" id="IPR003245">
    <property type="entry name" value="Phytocyanin_dom"/>
</dbReference>
<dbReference type="GO" id="GO:0009055">
    <property type="term" value="F:electron transfer activity"/>
    <property type="evidence" value="ECO:0007669"/>
    <property type="project" value="InterPro"/>
</dbReference>
<feature type="domain" description="Phytocyanin" evidence="13">
    <location>
        <begin position="68"/>
        <end position="168"/>
    </location>
</feature>
<dbReference type="Gene3D" id="2.60.40.420">
    <property type="entry name" value="Cupredoxins - blue copper proteins"/>
    <property type="match status" value="1"/>
</dbReference>
<reference evidence="14 15" key="1">
    <citation type="journal article" date="2019" name="Nat. Plants">
        <title>Genome sequencing of Musa balbisiana reveals subgenome evolution and function divergence in polyploid bananas.</title>
        <authorList>
            <person name="Yao X."/>
        </authorList>
    </citation>
    <scope>NUCLEOTIDE SEQUENCE [LARGE SCALE GENOMIC DNA]</scope>
    <source>
        <strain evidence="15">cv. DH-PKW</strain>
        <tissue evidence="14">Leaves</tissue>
    </source>
</reference>
<dbReference type="AlphaFoldDB" id="A0A4S8JT75"/>
<proteinExistence type="predicted"/>
<evidence type="ECO:0000256" key="5">
    <source>
        <dbReference type="ARBA" id="ARBA00022729"/>
    </source>
</evidence>
<evidence type="ECO:0000256" key="12">
    <source>
        <dbReference type="SAM" id="Phobius"/>
    </source>
</evidence>
<keyword evidence="7 12" id="KW-1133">Transmembrane helix</keyword>
<comment type="subcellular location">
    <subcellularLocation>
        <location evidence="1">Membrane</location>
        <topology evidence="1">Single-pass type I membrane protein</topology>
    </subcellularLocation>
</comment>